<dbReference type="PRINTS" id="PR00079">
    <property type="entry name" value="G6PDHDRGNASE"/>
</dbReference>
<evidence type="ECO:0000313" key="10">
    <source>
        <dbReference type="EMBL" id="RJG06576.1"/>
    </source>
</evidence>
<feature type="active site" description="Proton acceptor" evidence="7">
    <location>
        <position position="237"/>
    </location>
</feature>
<dbReference type="InterPro" id="IPR001282">
    <property type="entry name" value="G6P_DH"/>
</dbReference>
<dbReference type="NCBIfam" id="TIGR00871">
    <property type="entry name" value="zwf"/>
    <property type="match status" value="1"/>
</dbReference>
<dbReference type="InterPro" id="IPR022675">
    <property type="entry name" value="G6P_DH_C"/>
</dbReference>
<dbReference type="GO" id="GO:0004345">
    <property type="term" value="F:glucose-6-phosphate dehydrogenase activity"/>
    <property type="evidence" value="ECO:0007669"/>
    <property type="project" value="UniProtKB-UniRule"/>
</dbReference>
<dbReference type="EMBL" id="QYUN01000002">
    <property type="protein sequence ID" value="RJG06576.1"/>
    <property type="molecule type" value="Genomic_DNA"/>
</dbReference>
<reference evidence="10 11" key="1">
    <citation type="submission" date="2018-09" db="EMBL/GenBank/DDBJ databases">
        <authorList>
            <person name="Zhu H."/>
        </authorList>
    </citation>
    <scope>NUCLEOTIDE SEQUENCE [LARGE SCALE GENOMIC DNA]</scope>
    <source>
        <strain evidence="10 11">K2R10-39</strain>
    </source>
</reference>
<feature type="binding site" evidence="7">
    <location>
        <position position="337"/>
    </location>
    <ligand>
        <name>substrate</name>
    </ligand>
</feature>
<dbReference type="PANTHER" id="PTHR23429:SF0">
    <property type="entry name" value="GLUCOSE-6-PHOSPHATE 1-DEHYDROGENASE"/>
    <property type="match status" value="1"/>
</dbReference>
<evidence type="ECO:0000256" key="3">
    <source>
        <dbReference type="ARBA" id="ARBA00022526"/>
    </source>
</evidence>
<evidence type="ECO:0000256" key="5">
    <source>
        <dbReference type="ARBA" id="ARBA00023002"/>
    </source>
</evidence>
<evidence type="ECO:0000256" key="7">
    <source>
        <dbReference type="HAMAP-Rule" id="MF_00966"/>
    </source>
</evidence>
<dbReference type="InterPro" id="IPR022674">
    <property type="entry name" value="G6P_DH_NAD-bd"/>
</dbReference>
<feature type="domain" description="Glucose-6-phosphate dehydrogenase NAD-binding" evidence="8">
    <location>
        <begin position="9"/>
        <end position="184"/>
    </location>
</feature>
<comment type="pathway">
    <text evidence="1 7">Carbohydrate degradation; pentose phosphate pathway; D-ribulose 5-phosphate from D-glucose 6-phosphate (oxidative stage): step 1/3.</text>
</comment>
<dbReference type="SUPFAM" id="SSF51735">
    <property type="entry name" value="NAD(P)-binding Rossmann-fold domains"/>
    <property type="match status" value="1"/>
</dbReference>
<dbReference type="GO" id="GO:0005829">
    <property type="term" value="C:cytosol"/>
    <property type="evidence" value="ECO:0007669"/>
    <property type="project" value="TreeGrafter"/>
</dbReference>
<dbReference type="UniPathway" id="UPA00115">
    <property type="reaction ID" value="UER00408"/>
</dbReference>
<keyword evidence="11" id="KW-1185">Reference proteome</keyword>
<evidence type="ECO:0000259" key="8">
    <source>
        <dbReference type="Pfam" id="PF00479"/>
    </source>
</evidence>
<dbReference type="Pfam" id="PF02781">
    <property type="entry name" value="G6PD_C"/>
    <property type="match status" value="1"/>
</dbReference>
<evidence type="ECO:0000259" key="9">
    <source>
        <dbReference type="Pfam" id="PF02781"/>
    </source>
</evidence>
<name>A0A418X2A8_9BURK</name>
<dbReference type="InterPro" id="IPR036291">
    <property type="entry name" value="NAD(P)-bd_dom_sf"/>
</dbReference>
<dbReference type="NCBIfam" id="NF009492">
    <property type="entry name" value="PRK12853.1-3"/>
    <property type="match status" value="1"/>
</dbReference>
<keyword evidence="5 7" id="KW-0560">Oxidoreductase</keyword>
<dbReference type="SUPFAM" id="SSF55347">
    <property type="entry name" value="Glyceraldehyde-3-phosphate dehydrogenase-like, C-terminal domain"/>
    <property type="match status" value="1"/>
</dbReference>
<sequence length="490" mass="55503">MALADFDLVLFGGSGDLSMRKLVPALYHRDRAHDLPSTARIICVGRHEWSRDEFLTALNDNARPHIAQELFDPAFWETFCTRLTYVTLDATNASTYQALVDVMRKDASITRIFYLATPPSLFATICNNLAGCGLATAQSRVVLEKPLGRDLASAKLINEEVGRVFAESQIFRIDHYLGKEPVQNLLALRFGNVLFEPLWRREWISDVQITIAEELGVANRMGYYETAGALRDMLQNHLLQLLCIVAMEPPTCAAPNAVRDEKLKVLRSLKPFTPQTIAQNIVRGQYRAGHVNGMPVPGYRKEAGANPESRTETYVALKAEIDTWRWAGVPFYLRTGKRMADQLAEIVVRFKNIPHSIFAQPNSSFQPNCLVIRLQPDEDLQLNLMAKTPGDGMRLRPVELELDFRETFKMPRMDAYERLLLDVLRGQLTLFMRSDELEAAWAWLEPILDYWEREQDQPVPYAAGTWGPAAASALIGRDGLQWREEALPEL</sequence>
<keyword evidence="4 7" id="KW-0521">NADP</keyword>
<feature type="binding site" evidence="7">
    <location>
        <position position="213"/>
    </location>
    <ligand>
        <name>substrate</name>
    </ligand>
</feature>
<proteinExistence type="inferred from homology"/>
<dbReference type="GO" id="GO:0050661">
    <property type="term" value="F:NADP binding"/>
    <property type="evidence" value="ECO:0007669"/>
    <property type="project" value="UniProtKB-UniRule"/>
</dbReference>
<evidence type="ECO:0000256" key="4">
    <source>
        <dbReference type="ARBA" id="ARBA00022857"/>
    </source>
</evidence>
<evidence type="ECO:0000256" key="2">
    <source>
        <dbReference type="ARBA" id="ARBA00009975"/>
    </source>
</evidence>
<keyword evidence="3 7" id="KW-0313">Glucose metabolism</keyword>
<keyword evidence="6 7" id="KW-0119">Carbohydrate metabolism</keyword>
<evidence type="ECO:0000313" key="11">
    <source>
        <dbReference type="Proteomes" id="UP000285190"/>
    </source>
</evidence>
<comment type="caution">
    <text evidence="7">Lacks conserved residue(s) required for the propagation of feature annotation.</text>
</comment>
<comment type="similarity">
    <text evidence="2 7">Belongs to the glucose-6-phosphate dehydrogenase family.</text>
</comment>
<evidence type="ECO:0000256" key="6">
    <source>
        <dbReference type="ARBA" id="ARBA00023277"/>
    </source>
</evidence>
<dbReference type="GO" id="GO:0009051">
    <property type="term" value="P:pentose-phosphate shunt, oxidative branch"/>
    <property type="evidence" value="ECO:0007669"/>
    <property type="project" value="TreeGrafter"/>
</dbReference>
<dbReference type="GO" id="GO:0006006">
    <property type="term" value="P:glucose metabolic process"/>
    <property type="evidence" value="ECO:0007669"/>
    <property type="project" value="UniProtKB-KW"/>
</dbReference>
<dbReference type="EC" id="1.1.1.49" evidence="7"/>
<comment type="function">
    <text evidence="7">Catalyzes the oxidation of glucose 6-phosphate to 6-phosphogluconolactone.</text>
</comment>
<dbReference type="PROSITE" id="PS00069">
    <property type="entry name" value="G6P_DEHYDROGENASE"/>
    <property type="match status" value="1"/>
</dbReference>
<dbReference type="Proteomes" id="UP000285190">
    <property type="component" value="Unassembled WGS sequence"/>
</dbReference>
<dbReference type="AlphaFoldDB" id="A0A418X2A8"/>
<dbReference type="PANTHER" id="PTHR23429">
    <property type="entry name" value="GLUCOSE-6-PHOSPHATE 1-DEHYDROGENASE G6PD"/>
    <property type="match status" value="1"/>
</dbReference>
<feature type="binding site" evidence="7">
    <location>
        <position position="179"/>
    </location>
    <ligand>
        <name>substrate</name>
    </ligand>
</feature>
<feature type="binding site" evidence="7">
    <location>
        <position position="46"/>
    </location>
    <ligand>
        <name>NADP(+)</name>
        <dbReference type="ChEBI" id="CHEBI:58349"/>
    </ligand>
</feature>
<dbReference type="InterPro" id="IPR019796">
    <property type="entry name" value="G6P_DH_AS"/>
</dbReference>
<comment type="catalytic activity">
    <reaction evidence="7">
        <text>D-glucose 6-phosphate + NADP(+) = 6-phospho-D-glucono-1,5-lactone + NADPH + H(+)</text>
        <dbReference type="Rhea" id="RHEA:15841"/>
        <dbReference type="ChEBI" id="CHEBI:15378"/>
        <dbReference type="ChEBI" id="CHEBI:57783"/>
        <dbReference type="ChEBI" id="CHEBI:57955"/>
        <dbReference type="ChEBI" id="CHEBI:58349"/>
        <dbReference type="ChEBI" id="CHEBI:61548"/>
        <dbReference type="EC" id="1.1.1.49"/>
    </reaction>
</comment>
<organism evidence="10 11">
    <name type="scientific">Noviherbaspirillum cavernae</name>
    <dbReference type="NCBI Taxonomy" id="2320862"/>
    <lineage>
        <taxon>Bacteria</taxon>
        <taxon>Pseudomonadati</taxon>
        <taxon>Pseudomonadota</taxon>
        <taxon>Betaproteobacteria</taxon>
        <taxon>Burkholderiales</taxon>
        <taxon>Oxalobacteraceae</taxon>
        <taxon>Noviherbaspirillum</taxon>
    </lineage>
</organism>
<feature type="binding site" evidence="7">
    <location>
        <position position="145"/>
    </location>
    <ligand>
        <name>NADP(+)</name>
        <dbReference type="ChEBI" id="CHEBI:58349"/>
    </ligand>
</feature>
<accession>A0A418X2A8</accession>
<dbReference type="Pfam" id="PF00479">
    <property type="entry name" value="G6PD_N"/>
    <property type="match status" value="1"/>
</dbReference>
<protein>
    <recommendedName>
        <fullName evidence="7">Glucose-6-phosphate 1-dehydrogenase</fullName>
        <shortName evidence="7">G6PD</shortName>
        <ecNumber evidence="7">1.1.1.49</ecNumber>
    </recommendedName>
</protein>
<gene>
    <name evidence="7 10" type="primary">zwf</name>
    <name evidence="10" type="ORF">D3870_11645</name>
</gene>
<dbReference type="OrthoDB" id="9802739at2"/>
<dbReference type="Gene3D" id="3.40.50.720">
    <property type="entry name" value="NAD(P)-binding Rossmann-like Domain"/>
    <property type="match status" value="1"/>
</dbReference>
<feature type="domain" description="Glucose-6-phosphate dehydrogenase C-terminal" evidence="9">
    <location>
        <begin position="186"/>
        <end position="483"/>
    </location>
</feature>
<feature type="binding site" evidence="7">
    <location>
        <position position="175"/>
    </location>
    <ligand>
        <name>substrate</name>
    </ligand>
</feature>
<dbReference type="RefSeq" id="WP_119739276.1">
    <property type="nucleotide sequence ID" value="NZ_QYUN01000002.1"/>
</dbReference>
<feature type="binding site" evidence="7">
    <location>
        <position position="232"/>
    </location>
    <ligand>
        <name>substrate</name>
    </ligand>
</feature>
<dbReference type="PIRSF" id="PIRSF000110">
    <property type="entry name" value="G6PD"/>
    <property type="match status" value="1"/>
</dbReference>
<dbReference type="Gene3D" id="3.30.360.10">
    <property type="entry name" value="Dihydrodipicolinate Reductase, domain 2"/>
    <property type="match status" value="1"/>
</dbReference>
<comment type="caution">
    <text evidence="10">The sequence shown here is derived from an EMBL/GenBank/DDBJ whole genome shotgun (WGS) entry which is preliminary data.</text>
</comment>
<evidence type="ECO:0000256" key="1">
    <source>
        <dbReference type="ARBA" id="ARBA00004937"/>
    </source>
</evidence>
<dbReference type="HAMAP" id="MF_00966">
    <property type="entry name" value="G6PD"/>
    <property type="match status" value="1"/>
</dbReference>